<evidence type="ECO:0000313" key="1">
    <source>
        <dbReference type="EMBL" id="SFU36839.1"/>
    </source>
</evidence>
<evidence type="ECO:0000313" key="2">
    <source>
        <dbReference type="Proteomes" id="UP000183508"/>
    </source>
</evidence>
<dbReference type="Proteomes" id="UP000183508">
    <property type="component" value="Unassembled WGS sequence"/>
</dbReference>
<proteinExistence type="predicted"/>
<keyword evidence="2" id="KW-1185">Reference proteome</keyword>
<dbReference type="AlphaFoldDB" id="A0A1I7FKU4"/>
<organism evidence="1 2">
    <name type="scientific">Alicyclobacillus macrosporangiidus</name>
    <dbReference type="NCBI Taxonomy" id="392015"/>
    <lineage>
        <taxon>Bacteria</taxon>
        <taxon>Bacillati</taxon>
        <taxon>Bacillota</taxon>
        <taxon>Bacilli</taxon>
        <taxon>Bacillales</taxon>
        <taxon>Alicyclobacillaceae</taxon>
        <taxon>Alicyclobacillus</taxon>
    </lineage>
</organism>
<dbReference type="EMBL" id="FPBV01000001">
    <property type="protein sequence ID" value="SFU36839.1"/>
    <property type="molecule type" value="Genomic_DNA"/>
</dbReference>
<gene>
    <name evidence="1" type="ORF">SAMN05421543_101317</name>
</gene>
<dbReference type="RefSeq" id="WP_269320505.1">
    <property type="nucleotide sequence ID" value="NZ_FPBV01000001.1"/>
</dbReference>
<protein>
    <submittedName>
        <fullName evidence="1">Uncharacterized protein</fullName>
    </submittedName>
</protein>
<accession>A0A1I7FKU4</accession>
<reference evidence="2" key="1">
    <citation type="submission" date="2016-10" db="EMBL/GenBank/DDBJ databases">
        <authorList>
            <person name="Varghese N."/>
        </authorList>
    </citation>
    <scope>NUCLEOTIDE SEQUENCE [LARGE SCALE GENOMIC DNA]</scope>
    <source>
        <strain evidence="2">DSM 17980</strain>
    </source>
</reference>
<name>A0A1I7FKU4_9BACL</name>
<sequence length="44" mass="4970">MRKFFLALFVIALIIVAIETFRPQPPFPKVDTSYFAAVAASLLR</sequence>